<organism evidence="1 2">
    <name type="scientific">Vibrio lentus</name>
    <dbReference type="NCBI Taxonomy" id="136468"/>
    <lineage>
        <taxon>Bacteria</taxon>
        <taxon>Pseudomonadati</taxon>
        <taxon>Pseudomonadota</taxon>
        <taxon>Gammaproteobacteria</taxon>
        <taxon>Vibrionales</taxon>
        <taxon>Vibrionaceae</taxon>
        <taxon>Vibrio</taxon>
    </lineage>
</organism>
<dbReference type="AlphaFoldDB" id="A0A4U2EJP0"/>
<dbReference type="Proteomes" id="UP000305840">
    <property type="component" value="Unassembled WGS sequence"/>
</dbReference>
<keyword evidence="1" id="KW-0808">Transferase</keyword>
<feature type="non-terminal residue" evidence="1">
    <location>
        <position position="26"/>
    </location>
</feature>
<accession>A0A4U2EJP0</accession>
<proteinExistence type="predicted"/>
<dbReference type="GO" id="GO:0032259">
    <property type="term" value="P:methylation"/>
    <property type="evidence" value="ECO:0007669"/>
    <property type="project" value="UniProtKB-KW"/>
</dbReference>
<evidence type="ECO:0000313" key="1">
    <source>
        <dbReference type="EMBL" id="TKG03455.1"/>
    </source>
</evidence>
<evidence type="ECO:0000313" key="2">
    <source>
        <dbReference type="Proteomes" id="UP000305840"/>
    </source>
</evidence>
<dbReference type="EMBL" id="SYVO01000093">
    <property type="protein sequence ID" value="TKG03455.1"/>
    <property type="molecule type" value="Genomic_DNA"/>
</dbReference>
<gene>
    <name evidence="1" type="ORF">FCV91_21125</name>
</gene>
<sequence length="26" mass="3015">MTEDRNFDDIAHKFAKNIYGSDKGEI</sequence>
<keyword evidence="1" id="KW-0489">Methyltransferase</keyword>
<protein>
    <submittedName>
        <fullName evidence="1">tRNA uridine 5-oxyacetic acid(34) methyltransferase CmoM</fullName>
    </submittedName>
</protein>
<name>A0A4U2EJP0_9VIBR</name>
<reference evidence="1 2" key="1">
    <citation type="submission" date="2019-04" db="EMBL/GenBank/DDBJ databases">
        <title>A reverse ecology approach based on a biological definition of microbial populations.</title>
        <authorList>
            <person name="Arevalo P."/>
            <person name="Vaninsberghe D."/>
            <person name="Elsherbini J."/>
            <person name="Gore J."/>
            <person name="Polz M."/>
        </authorList>
    </citation>
    <scope>NUCLEOTIDE SEQUENCE [LARGE SCALE GENOMIC DNA]</scope>
    <source>
        <strain evidence="1 2">10N.222.48.A1</strain>
    </source>
</reference>
<dbReference type="GO" id="GO:0008168">
    <property type="term" value="F:methyltransferase activity"/>
    <property type="evidence" value="ECO:0007669"/>
    <property type="project" value="UniProtKB-KW"/>
</dbReference>
<comment type="caution">
    <text evidence="1">The sequence shown here is derived from an EMBL/GenBank/DDBJ whole genome shotgun (WGS) entry which is preliminary data.</text>
</comment>